<dbReference type="OMA" id="YHVNRMC"/>
<name>U4LDX3_PYROM</name>
<evidence type="ECO:0000259" key="18">
    <source>
        <dbReference type="PROSITE" id="PS51192"/>
    </source>
</evidence>
<dbReference type="PROSITE" id="PS51327">
    <property type="entry name" value="DICER_DSRBF"/>
    <property type="match status" value="1"/>
</dbReference>
<dbReference type="SUPFAM" id="SSF69065">
    <property type="entry name" value="RNase III domain-like"/>
    <property type="match status" value="2"/>
</dbReference>
<evidence type="ECO:0000256" key="11">
    <source>
        <dbReference type="ARBA" id="ARBA00022842"/>
    </source>
</evidence>
<evidence type="ECO:0000256" key="6">
    <source>
        <dbReference type="ARBA" id="ARBA00022737"/>
    </source>
</evidence>
<dbReference type="PROSITE" id="PS50142">
    <property type="entry name" value="RNASE_3_2"/>
    <property type="match status" value="2"/>
</dbReference>
<keyword evidence="8" id="KW-0378">Hydrolase</keyword>
<dbReference type="PANTHER" id="PTHR14950">
    <property type="entry name" value="DICER-RELATED"/>
    <property type="match status" value="1"/>
</dbReference>
<accession>U4LDX3</accession>
<dbReference type="eggNOG" id="KOG0701">
    <property type="taxonomic scope" value="Eukaryota"/>
</dbReference>
<dbReference type="Pfam" id="PF03368">
    <property type="entry name" value="Dicer_dimer"/>
    <property type="match status" value="1"/>
</dbReference>
<dbReference type="CDD" id="cd00593">
    <property type="entry name" value="RIBOc"/>
    <property type="match status" value="2"/>
</dbReference>
<dbReference type="FunFam" id="3.40.50.300:FF:000628">
    <property type="entry name" value="Endoribonuclease Dicer"/>
    <property type="match status" value="1"/>
</dbReference>
<dbReference type="SMART" id="SM00535">
    <property type="entry name" value="RIBOc"/>
    <property type="match status" value="2"/>
</dbReference>
<keyword evidence="7" id="KW-0547">Nucleotide-binding</keyword>
<dbReference type="Pfam" id="PF04851">
    <property type="entry name" value="ResIII"/>
    <property type="match status" value="1"/>
</dbReference>
<proteinExistence type="inferred from homology"/>
<evidence type="ECO:0000256" key="14">
    <source>
        <dbReference type="ARBA" id="ARBA00035116"/>
    </source>
</evidence>
<dbReference type="InterPro" id="IPR006935">
    <property type="entry name" value="Helicase/UvrB_N"/>
</dbReference>
<reference evidence="21 22" key="1">
    <citation type="journal article" date="2013" name="PLoS Genet.">
        <title>The genome and development-dependent transcriptomes of Pyronema confluens: a window into fungal evolution.</title>
        <authorList>
            <person name="Traeger S."/>
            <person name="Altegoer F."/>
            <person name="Freitag M."/>
            <person name="Gabaldon T."/>
            <person name="Kempken F."/>
            <person name="Kumar A."/>
            <person name="Marcet-Houben M."/>
            <person name="Poggeler S."/>
            <person name="Stajich J.E."/>
            <person name="Nowrousian M."/>
        </authorList>
    </citation>
    <scope>NUCLEOTIDE SEQUENCE [LARGE SCALE GENOMIC DNA]</scope>
    <source>
        <strain evidence="22">CBS 100304</strain>
        <tissue evidence="21">Vegetative mycelium</tissue>
    </source>
</reference>
<dbReference type="SMART" id="SM00487">
    <property type="entry name" value="DEXDc"/>
    <property type="match status" value="1"/>
</dbReference>
<dbReference type="InterPro" id="IPR036389">
    <property type="entry name" value="RNase_III_sf"/>
</dbReference>
<dbReference type="Pfam" id="PF00271">
    <property type="entry name" value="Helicase_C"/>
    <property type="match status" value="1"/>
</dbReference>
<evidence type="ECO:0000259" key="17">
    <source>
        <dbReference type="PROSITE" id="PS50142"/>
    </source>
</evidence>
<dbReference type="GO" id="GO:0050688">
    <property type="term" value="P:regulation of defense response to virus"/>
    <property type="evidence" value="ECO:0007669"/>
    <property type="project" value="UniProtKB-KW"/>
</dbReference>
<dbReference type="SMART" id="SM00490">
    <property type="entry name" value="HELICc"/>
    <property type="match status" value="1"/>
</dbReference>
<evidence type="ECO:0000259" key="19">
    <source>
        <dbReference type="PROSITE" id="PS51194"/>
    </source>
</evidence>
<dbReference type="CDD" id="cd18034">
    <property type="entry name" value="DEXHc_dicer"/>
    <property type="match status" value="1"/>
</dbReference>
<dbReference type="InterPro" id="IPR005034">
    <property type="entry name" value="Dicer_dimerisation"/>
</dbReference>
<feature type="region of interest" description="Disordered" evidence="16">
    <location>
        <begin position="1"/>
        <end position="24"/>
    </location>
</feature>
<feature type="domain" description="RNase III" evidence="17">
    <location>
        <begin position="1282"/>
        <end position="1434"/>
    </location>
</feature>
<organism evidence="21 22">
    <name type="scientific">Pyronema omphalodes (strain CBS 100304)</name>
    <name type="common">Pyronema confluens</name>
    <dbReference type="NCBI Taxonomy" id="1076935"/>
    <lineage>
        <taxon>Eukaryota</taxon>
        <taxon>Fungi</taxon>
        <taxon>Dikarya</taxon>
        <taxon>Ascomycota</taxon>
        <taxon>Pezizomycotina</taxon>
        <taxon>Pezizomycetes</taxon>
        <taxon>Pezizales</taxon>
        <taxon>Pyronemataceae</taxon>
        <taxon>Pyronema</taxon>
    </lineage>
</organism>
<dbReference type="GO" id="GO:0003677">
    <property type="term" value="F:DNA binding"/>
    <property type="evidence" value="ECO:0007669"/>
    <property type="project" value="InterPro"/>
</dbReference>
<evidence type="ECO:0000256" key="13">
    <source>
        <dbReference type="ARBA" id="ARBA00023211"/>
    </source>
</evidence>
<keyword evidence="6" id="KW-0677">Repeat</keyword>
<feature type="domain" description="RNase III" evidence="17">
    <location>
        <begin position="1079"/>
        <end position="1235"/>
    </location>
</feature>
<dbReference type="GO" id="GO:0005737">
    <property type="term" value="C:cytoplasm"/>
    <property type="evidence" value="ECO:0007669"/>
    <property type="project" value="TreeGrafter"/>
</dbReference>
<protein>
    <recommendedName>
        <fullName evidence="3">Dicer-like protein 1</fullName>
    </recommendedName>
</protein>
<dbReference type="OrthoDB" id="416741at2759"/>
<dbReference type="EMBL" id="HF935354">
    <property type="protein sequence ID" value="CCX29732.1"/>
    <property type="molecule type" value="Genomic_DNA"/>
</dbReference>
<evidence type="ECO:0000256" key="10">
    <source>
        <dbReference type="ARBA" id="ARBA00022840"/>
    </source>
</evidence>
<evidence type="ECO:0000256" key="5">
    <source>
        <dbReference type="ARBA" id="ARBA00022723"/>
    </source>
</evidence>
<evidence type="ECO:0000256" key="16">
    <source>
        <dbReference type="SAM" id="MobiDB-lite"/>
    </source>
</evidence>
<dbReference type="InterPro" id="IPR001650">
    <property type="entry name" value="Helicase_C-like"/>
</dbReference>
<dbReference type="STRING" id="1076935.U4LDX3"/>
<dbReference type="Pfam" id="PF00636">
    <property type="entry name" value="Ribonuclease_3"/>
    <property type="match status" value="2"/>
</dbReference>
<dbReference type="PANTHER" id="PTHR14950:SF62">
    <property type="entry name" value="DICER-LIKE PROTEIN 1"/>
    <property type="match status" value="1"/>
</dbReference>
<evidence type="ECO:0000256" key="8">
    <source>
        <dbReference type="ARBA" id="ARBA00022801"/>
    </source>
</evidence>
<keyword evidence="22" id="KW-1185">Reference proteome</keyword>
<dbReference type="GO" id="GO:0046872">
    <property type="term" value="F:metal ion binding"/>
    <property type="evidence" value="ECO:0007669"/>
    <property type="project" value="UniProtKB-KW"/>
</dbReference>
<evidence type="ECO:0000256" key="3">
    <source>
        <dbReference type="ARBA" id="ARBA00020797"/>
    </source>
</evidence>
<keyword evidence="9" id="KW-0347">Helicase</keyword>
<evidence type="ECO:0000256" key="4">
    <source>
        <dbReference type="ARBA" id="ARBA00022721"/>
    </source>
</evidence>
<comment type="cofactor">
    <cofactor evidence="1">
        <name>Mn(2+)</name>
        <dbReference type="ChEBI" id="CHEBI:29035"/>
    </cofactor>
</comment>
<dbReference type="PROSITE" id="PS51194">
    <property type="entry name" value="HELICASE_CTER"/>
    <property type="match status" value="1"/>
</dbReference>
<evidence type="ECO:0000256" key="12">
    <source>
        <dbReference type="ARBA" id="ARBA00023118"/>
    </source>
</evidence>
<dbReference type="GO" id="GO:0051607">
    <property type="term" value="P:defense response to virus"/>
    <property type="evidence" value="ECO:0007669"/>
    <property type="project" value="UniProtKB-KW"/>
</dbReference>
<dbReference type="Gene3D" id="1.10.1520.10">
    <property type="entry name" value="Ribonuclease III domain"/>
    <property type="match status" value="2"/>
</dbReference>
<evidence type="ECO:0000256" key="15">
    <source>
        <dbReference type="PROSITE-ProRule" id="PRU00657"/>
    </source>
</evidence>
<dbReference type="GO" id="GO:0005524">
    <property type="term" value="F:ATP binding"/>
    <property type="evidence" value="ECO:0007669"/>
    <property type="project" value="UniProtKB-KW"/>
</dbReference>
<evidence type="ECO:0000256" key="7">
    <source>
        <dbReference type="ARBA" id="ARBA00022741"/>
    </source>
</evidence>
<dbReference type="GO" id="GO:0030422">
    <property type="term" value="P:siRNA processing"/>
    <property type="evidence" value="ECO:0007669"/>
    <property type="project" value="TreeGrafter"/>
</dbReference>
<evidence type="ECO:0000256" key="9">
    <source>
        <dbReference type="ARBA" id="ARBA00022806"/>
    </source>
</evidence>
<evidence type="ECO:0000313" key="21">
    <source>
        <dbReference type="EMBL" id="CCX29732.1"/>
    </source>
</evidence>
<dbReference type="GO" id="GO:0004386">
    <property type="term" value="F:helicase activity"/>
    <property type="evidence" value="ECO:0007669"/>
    <property type="project" value="UniProtKB-KW"/>
</dbReference>
<dbReference type="GO" id="GO:0003723">
    <property type="term" value="F:RNA binding"/>
    <property type="evidence" value="ECO:0007669"/>
    <property type="project" value="UniProtKB-UniRule"/>
</dbReference>
<feature type="domain" description="Helicase ATP-binding" evidence="18">
    <location>
        <begin position="138"/>
        <end position="321"/>
    </location>
</feature>
<keyword evidence="13" id="KW-0464">Manganese</keyword>
<gene>
    <name evidence="21" type="ORF">PCON_07058</name>
</gene>
<dbReference type="SUPFAM" id="SSF52540">
    <property type="entry name" value="P-loop containing nucleoside triphosphate hydrolases"/>
    <property type="match status" value="1"/>
</dbReference>
<evidence type="ECO:0000313" key="22">
    <source>
        <dbReference type="Proteomes" id="UP000018144"/>
    </source>
</evidence>
<comment type="cofactor">
    <cofactor evidence="2">
        <name>Mg(2+)</name>
        <dbReference type="ChEBI" id="CHEBI:18420"/>
    </cofactor>
</comment>
<dbReference type="PROSITE" id="PS00517">
    <property type="entry name" value="RNASE_3_1"/>
    <property type="match status" value="1"/>
</dbReference>
<sequence>MAPPPPPHATVPETNASEDPTSEEYEYARDVEINEGKLQASAENAVDTNDEMEALAKTVEEGFVEHGPRDQYRSKMTKRRKERVNKFNEWIGVKAQEWKDASKAKEAELYNDEKLSAKALIHQATKVISEPREYQLELFEVAKQKNCLAVLDTGSGKTLIACLLIRHTLNQELESRLQGNPKRVTFFLVDSVNLVFQQTAVLSCNLDAKVGRYYGDFMDSQRMWNIETWKEILAEDQVIVMTADVLFNLLTHNFVSIANINLMIFDEAHHAKKNHVYARIIRDFYLHVPDEKRPKIFGLTASPVDARTNVVQAATELEKLLHSQIVTTSDLSLLQSAIRRPDEKVMKYEKLKAPEDTPLTAKMRQKYGTIKAIRKICTYSNEASAELGSWCADRIWIYALSETEAVKMQRRQERDHALQMNYKGQHYGIEFNRVKHEVTKEEVEKLDAELAKIREAHDFVKTCNFPPPKFTADDTSSKVLQLYRVLKTLYSKSDQKRTIVFVTKRFTARVLYDLLKDVSPNCKLGYIMGSRAGEGGDEHYTFRRQMLSVSRFRRGKLNCLIATSVAEEGLDVPDCNVVIRFDLYSTMIQYIQSRGRARHANSIYLHMYEEGNNAQFKMINDCLGAEKVMRDFCQSLPENRQLDKHGVEHKSIKSKECSYVEPTTGAKLTYASAQNIICHYVGNLEDDGTDVSQETYYVRPVTGGRFICELMLPANAEVKYIVGPEMPNKAQAKRAAAFNMVIELRKAGGLDEYLLPKMKLKSRPKYANARLALDEKKTNSYRWRKKPNFWKLEKGSPPPAMLWLTIILLDLPEDMWHGYPMKPFGILTREKLPDIPNFPIYGSKGQEITVKIVRMSQPLQITYQMLLVLDSFIDRVFFDLFNKHFVYSYDTTRYWFVPLKGTYSDYKDLSEECDGKSIFNWELLLEAYWNKQRQWDPETDDPKDLENKFLIDRVDRSKRFLVHRHVPGKKGSDPATLGLRPGASYRNIQDFAYNFGKKKKWAAMRWQLPSAETEPVFLSENLLHRLNFLIPPNDHEIAADLTVEIVPSNFTISMIPATYIRALMCFPCISTRIDAYLHAWELTKQLGLGDMSLAISLEAITKDAENTDQPEALQVNKVKGMGNNYERLEFLGDCYLKLGTSIALFCVDRENEFHMHVERMTLICNQNLFKSAKVLGIPAYVQTRGFSRRTWYPDMVLLSGKKTKELIKDSSHTLGDKTVADVCEALIGAALLDKGMDGAAKMTSSILLTDRHKVECFEDYYKAYIKPEYQTAAPTAAQIKLADDIFRQFGYRFKSPKLLMSAFTHASNPFSWEKVPSYQRLEFLGDALLDLAVVEHIFRTYPDKDPQWLTEHKMEMASNKFLGALCVELNLHSKIRKVGSQLDHSIIDYTQTITDIRENSNRIDYWREKGSPVAPKLLSDIIEALVGAIFVDSEFNYSLVEKFFNDIIAPYFRDISIFENAAAMHPSTYITRKMQDMQCHNWSFETENFRPDDDEEKIITALMIHGEIFSYGKETSARQGKFIAAENAVAKIEEMGHEAFEKLCTCMPGQLELKKAAVEAMRRDVDLAKAYIDDE</sequence>
<dbReference type="InterPro" id="IPR027417">
    <property type="entry name" value="P-loop_NTPase"/>
</dbReference>
<dbReference type="GO" id="GO:0005634">
    <property type="term" value="C:nucleus"/>
    <property type="evidence" value="ECO:0007669"/>
    <property type="project" value="TreeGrafter"/>
</dbReference>
<dbReference type="Gene3D" id="3.30.160.380">
    <property type="entry name" value="Dicer dimerisation domain"/>
    <property type="match status" value="1"/>
</dbReference>
<dbReference type="InterPro" id="IPR014001">
    <property type="entry name" value="Helicase_ATP-bd"/>
</dbReference>
<dbReference type="PROSITE" id="PS51192">
    <property type="entry name" value="HELICASE_ATP_BIND_1"/>
    <property type="match status" value="1"/>
</dbReference>
<evidence type="ECO:0000256" key="2">
    <source>
        <dbReference type="ARBA" id="ARBA00001946"/>
    </source>
</evidence>
<evidence type="ECO:0000259" key="20">
    <source>
        <dbReference type="PROSITE" id="PS51327"/>
    </source>
</evidence>
<keyword evidence="4" id="KW-0930">Antiviral protein</keyword>
<dbReference type="InterPro" id="IPR000999">
    <property type="entry name" value="RNase_III_dom"/>
</dbReference>
<keyword evidence="12" id="KW-0051">Antiviral defense</keyword>
<dbReference type="InterPro" id="IPR038248">
    <property type="entry name" value="Dicer_dimer_sf"/>
</dbReference>
<dbReference type="Gene3D" id="3.40.50.300">
    <property type="entry name" value="P-loop containing nucleotide triphosphate hydrolases"/>
    <property type="match status" value="2"/>
</dbReference>
<keyword evidence="11" id="KW-0460">Magnesium</keyword>
<feature type="domain" description="Helicase C-terminal" evidence="19">
    <location>
        <begin position="478"/>
        <end position="644"/>
    </location>
</feature>
<dbReference type="Proteomes" id="UP000018144">
    <property type="component" value="Unassembled WGS sequence"/>
</dbReference>
<comment type="similarity">
    <text evidence="14 15">Belongs to the helicase family. Dicer subfamily.</text>
</comment>
<keyword evidence="10" id="KW-0067">ATP-binding</keyword>
<dbReference type="GO" id="GO:0004525">
    <property type="term" value="F:ribonuclease III activity"/>
    <property type="evidence" value="ECO:0007669"/>
    <property type="project" value="InterPro"/>
</dbReference>
<evidence type="ECO:0000256" key="1">
    <source>
        <dbReference type="ARBA" id="ARBA00001936"/>
    </source>
</evidence>
<keyword evidence="15" id="KW-0694">RNA-binding</keyword>
<feature type="domain" description="Dicer dsRNA-binding fold" evidence="20">
    <location>
        <begin position="673"/>
        <end position="764"/>
    </location>
</feature>
<keyword evidence="5" id="KW-0479">Metal-binding</keyword>